<dbReference type="InterPro" id="IPR012042">
    <property type="entry name" value="NeuTTM/CthTTM-like"/>
</dbReference>
<dbReference type="RefSeq" id="WP_279449672.1">
    <property type="nucleotide sequence ID" value="NZ_JAZBJM010000002.1"/>
</dbReference>
<dbReference type="SUPFAM" id="SSF55154">
    <property type="entry name" value="CYTH-like phosphatases"/>
    <property type="match status" value="1"/>
</dbReference>
<organism evidence="2 4">
    <name type="scientific">Aequorivita flava</name>
    <dbReference type="NCBI Taxonomy" id="3114371"/>
    <lineage>
        <taxon>Bacteria</taxon>
        <taxon>Pseudomonadati</taxon>
        <taxon>Bacteroidota</taxon>
        <taxon>Flavobacteriia</taxon>
        <taxon>Flavobacteriales</taxon>
        <taxon>Flavobacteriaceae</taxon>
        <taxon>Aequorivita</taxon>
    </lineage>
</organism>
<dbReference type="PANTHER" id="PTHR40114">
    <property type="entry name" value="SLR0698 PROTEIN"/>
    <property type="match status" value="1"/>
</dbReference>
<dbReference type="AlphaFoldDB" id="A0AB35YMX0"/>
<dbReference type="InterPro" id="IPR023577">
    <property type="entry name" value="CYTH_domain"/>
</dbReference>
<evidence type="ECO:0000259" key="1">
    <source>
        <dbReference type="PROSITE" id="PS51707"/>
    </source>
</evidence>
<gene>
    <name evidence="3" type="ORF">VZD24_04005</name>
    <name evidence="2" type="ORF">VZD85_04105</name>
</gene>
<dbReference type="CDD" id="cd07891">
    <property type="entry name" value="CYTH-like_CthTTM-like_1"/>
    <property type="match status" value="1"/>
</dbReference>
<dbReference type="PROSITE" id="PS51707">
    <property type="entry name" value="CYTH"/>
    <property type="match status" value="1"/>
</dbReference>
<dbReference type="Pfam" id="PF01928">
    <property type="entry name" value="CYTH"/>
    <property type="match status" value="1"/>
</dbReference>
<dbReference type="EMBL" id="JAZBJM010000002">
    <property type="protein sequence ID" value="MEM0517525.1"/>
    <property type="molecule type" value="Genomic_DNA"/>
</dbReference>
<dbReference type="EMBL" id="JBANCF010000002">
    <property type="protein sequence ID" value="MEM0572669.1"/>
    <property type="molecule type" value="Genomic_DNA"/>
</dbReference>
<name>A0AB35YMX0_9FLAO</name>
<evidence type="ECO:0000313" key="5">
    <source>
        <dbReference type="Proteomes" id="UP001390963"/>
    </source>
</evidence>
<dbReference type="Proteomes" id="UP001390963">
    <property type="component" value="Unassembled WGS sequence"/>
</dbReference>
<dbReference type="SMART" id="SM01118">
    <property type="entry name" value="CYTH"/>
    <property type="match status" value="1"/>
</dbReference>
<evidence type="ECO:0000313" key="2">
    <source>
        <dbReference type="EMBL" id="MEM0517525.1"/>
    </source>
</evidence>
<evidence type="ECO:0000313" key="3">
    <source>
        <dbReference type="EMBL" id="MEM0572669.1"/>
    </source>
</evidence>
<dbReference type="PANTHER" id="PTHR40114:SF1">
    <property type="entry name" value="SLR0698 PROTEIN"/>
    <property type="match status" value="1"/>
</dbReference>
<feature type="domain" description="CYTH" evidence="1">
    <location>
        <begin position="1"/>
        <end position="149"/>
    </location>
</feature>
<dbReference type="PIRSF" id="PIRSF016487">
    <property type="entry name" value="CYTH_UCP016487"/>
    <property type="match status" value="1"/>
</dbReference>
<accession>A0AB35YMX0</accession>
<evidence type="ECO:0000313" key="4">
    <source>
        <dbReference type="Proteomes" id="UP001388259"/>
    </source>
</evidence>
<dbReference type="Gene3D" id="2.40.320.10">
    <property type="entry name" value="Hypothetical Protein Pfu-838710-001"/>
    <property type="match status" value="1"/>
</dbReference>
<dbReference type="Proteomes" id="UP001388259">
    <property type="component" value="Unassembled WGS sequence"/>
</dbReference>
<keyword evidence="5" id="KW-1185">Reference proteome</keyword>
<comment type="caution">
    <text evidence="2">The sequence shown here is derived from an EMBL/GenBank/DDBJ whole genome shotgun (WGS) entry which is preliminary data.</text>
</comment>
<proteinExistence type="predicted"/>
<dbReference type="InterPro" id="IPR033469">
    <property type="entry name" value="CYTH-like_dom_sf"/>
</dbReference>
<reference evidence="2 5" key="1">
    <citation type="submission" date="2024-01" db="EMBL/GenBank/DDBJ databases">
        <title>Aequorivita flavus sp. nov., isolated from deep-sea sediment.</title>
        <authorList>
            <person name="Chen X."/>
        </authorList>
    </citation>
    <scope>NUCLEOTIDE SEQUENCE</scope>
    <source>
        <strain evidence="2">MCCC 1A16923</strain>
        <strain evidence="3 5">MCCC 1A16935</strain>
    </source>
</reference>
<sequence>MQEIERKFLVTSEAFKNEAHKRTRLVQGFLNTHRERTVRIRIQGNDGFITIKGKSNKSGLTRFEWEKQISQAEAEELLLLCEPGIIEKTRYEISIDNHTFEVDDFIGENAGLIIAEIELDSENEPFSKPEWLGMEVTGEVKYYNSNLSKNPFKNWKNES</sequence>
<protein>
    <submittedName>
        <fullName evidence="2">CYTH domain-containing protein</fullName>
    </submittedName>
</protein>